<proteinExistence type="predicted"/>
<reference evidence="3 4" key="1">
    <citation type="submission" date="2020-01" db="EMBL/GenBank/DDBJ databases">
        <title>Bacteria diversity of Porities sp.</title>
        <authorList>
            <person name="Wang G."/>
        </authorList>
    </citation>
    <scope>NUCLEOTIDE SEQUENCE [LARGE SCALE GENOMIC DNA]</scope>
    <source>
        <strain evidence="3 4">R33</strain>
    </source>
</reference>
<dbReference type="RefSeq" id="WP_161434609.1">
    <property type="nucleotide sequence ID" value="NZ_WXYO01000002.1"/>
</dbReference>
<feature type="domain" description="Guanylate cyclase" evidence="2">
    <location>
        <begin position="183"/>
        <end position="312"/>
    </location>
</feature>
<dbReference type="GO" id="GO:0004016">
    <property type="term" value="F:adenylate cyclase activity"/>
    <property type="evidence" value="ECO:0007669"/>
    <property type="project" value="UniProtKB-ARBA"/>
</dbReference>
<dbReference type="InterPro" id="IPR050697">
    <property type="entry name" value="Adenylyl/Guanylyl_Cyclase_3/4"/>
</dbReference>
<keyword evidence="1" id="KW-0472">Membrane</keyword>
<dbReference type="PANTHER" id="PTHR43081">
    <property type="entry name" value="ADENYLATE CYCLASE, TERMINAL-DIFFERENTIATION SPECIFIC-RELATED"/>
    <property type="match status" value="1"/>
</dbReference>
<evidence type="ECO:0000313" key="4">
    <source>
        <dbReference type="Proteomes" id="UP000475249"/>
    </source>
</evidence>
<evidence type="ECO:0000313" key="3">
    <source>
        <dbReference type="EMBL" id="NAS11589.1"/>
    </source>
</evidence>
<protein>
    <submittedName>
        <fullName evidence="3">Adenylate/guanylate cyclase domain-containing protein</fullName>
    </submittedName>
</protein>
<feature type="transmembrane region" description="Helical" evidence="1">
    <location>
        <begin position="54"/>
        <end position="74"/>
    </location>
</feature>
<dbReference type="EMBL" id="WXYO01000002">
    <property type="protein sequence ID" value="NAS11589.1"/>
    <property type="molecule type" value="Genomic_DNA"/>
</dbReference>
<dbReference type="CDD" id="cd07302">
    <property type="entry name" value="CHD"/>
    <property type="match status" value="1"/>
</dbReference>
<dbReference type="PANTHER" id="PTHR43081:SF1">
    <property type="entry name" value="ADENYLATE CYCLASE, TERMINAL-DIFFERENTIATION SPECIFIC"/>
    <property type="match status" value="1"/>
</dbReference>
<sequence length="364" mass="41771">MLHPKTKRIAKQILPFPIIWVLFAFAYLLVEAGIMGDLNIYPATQNQYDFKGNLAVTIFGCLFFGVIQGALEVLWLRKRFENKALWVKVLLKSFFYAGFIFLFLIVLSTANSLVNSNDGDWNEAIQSSVRFLNKFAFWSVMFYIAFTIVIALFFSEISQYLGDGVFYNFISGKYHRPQKETRIFMFLDMKSSTTIAEQIGHEKYFDLLSAYYGDMTSAILQTSGEIYQYVGDEIVVSWPEKTGLFRNNCIECFYLITRAFQKKADLYQRQFGLRPNFKAGCHIGQVTTGEIGIIKKDIIYTGDVLNTAARIQAECNTYNAQLLLSELLLSKLTLEDDIQFAKIGDLFLRGKKESVLLYSLTFNR</sequence>
<keyword evidence="1" id="KW-1133">Transmembrane helix</keyword>
<dbReference type="AlphaFoldDB" id="A0A6L9EAX5"/>
<feature type="transmembrane region" description="Helical" evidence="1">
    <location>
        <begin position="94"/>
        <end position="115"/>
    </location>
</feature>
<dbReference type="GO" id="GO:0009190">
    <property type="term" value="P:cyclic nucleotide biosynthetic process"/>
    <property type="evidence" value="ECO:0007669"/>
    <property type="project" value="InterPro"/>
</dbReference>
<dbReference type="Proteomes" id="UP000475249">
    <property type="component" value="Unassembled WGS sequence"/>
</dbReference>
<name>A0A6L9EAX5_9FLAO</name>
<feature type="transmembrane region" description="Helical" evidence="1">
    <location>
        <begin position="135"/>
        <end position="154"/>
    </location>
</feature>
<dbReference type="Pfam" id="PF00211">
    <property type="entry name" value="Guanylate_cyc"/>
    <property type="match status" value="1"/>
</dbReference>
<dbReference type="Gene3D" id="3.30.70.1230">
    <property type="entry name" value="Nucleotide cyclase"/>
    <property type="match status" value="1"/>
</dbReference>
<dbReference type="GO" id="GO:0035556">
    <property type="term" value="P:intracellular signal transduction"/>
    <property type="evidence" value="ECO:0007669"/>
    <property type="project" value="InterPro"/>
</dbReference>
<evidence type="ECO:0000256" key="1">
    <source>
        <dbReference type="SAM" id="Phobius"/>
    </source>
</evidence>
<evidence type="ECO:0000259" key="2">
    <source>
        <dbReference type="PROSITE" id="PS50125"/>
    </source>
</evidence>
<dbReference type="PROSITE" id="PS50125">
    <property type="entry name" value="GUANYLATE_CYCLASE_2"/>
    <property type="match status" value="1"/>
</dbReference>
<gene>
    <name evidence="3" type="ORF">GTQ38_06225</name>
</gene>
<keyword evidence="4" id="KW-1185">Reference proteome</keyword>
<dbReference type="InterPro" id="IPR029787">
    <property type="entry name" value="Nucleotide_cyclase"/>
</dbReference>
<comment type="caution">
    <text evidence="3">The sequence shown here is derived from an EMBL/GenBank/DDBJ whole genome shotgun (WGS) entry which is preliminary data.</text>
</comment>
<organism evidence="3 4">
    <name type="scientific">Poritiphilus flavus</name>
    <dbReference type="NCBI Taxonomy" id="2697053"/>
    <lineage>
        <taxon>Bacteria</taxon>
        <taxon>Pseudomonadati</taxon>
        <taxon>Bacteroidota</taxon>
        <taxon>Flavobacteriia</taxon>
        <taxon>Flavobacteriales</taxon>
        <taxon>Flavobacteriaceae</taxon>
        <taxon>Poritiphilus</taxon>
    </lineage>
</organism>
<dbReference type="InterPro" id="IPR001054">
    <property type="entry name" value="A/G_cyclase"/>
</dbReference>
<dbReference type="SUPFAM" id="SSF55073">
    <property type="entry name" value="Nucleotide cyclase"/>
    <property type="match status" value="1"/>
</dbReference>
<feature type="transmembrane region" description="Helical" evidence="1">
    <location>
        <begin position="12"/>
        <end position="34"/>
    </location>
</feature>
<keyword evidence="1" id="KW-0812">Transmembrane</keyword>
<accession>A0A6L9EAX5</accession>